<proteinExistence type="predicted"/>
<protein>
    <submittedName>
        <fullName evidence="1">Uncharacterized protein</fullName>
    </submittedName>
</protein>
<name>E6MZN8_NEIMH</name>
<accession>E6MZN8</accession>
<evidence type="ECO:0000313" key="1">
    <source>
        <dbReference type="EMBL" id="EFV62917.1"/>
    </source>
</evidence>
<sequence length="50" mass="5758">MMPSEMLQLCSDGIRIQAFQTAGKMKKGQTLKDLPFCSKRLVYVFPIFFI</sequence>
<reference evidence="1 2" key="1">
    <citation type="journal article" date="2011" name="J. Bacteriol.">
        <title>Genome sequence of Neisseria meningitidis serogroup B strain H44/76.</title>
        <authorList>
            <person name="Piet J.R."/>
            <person name="Huis In 't Veld R.A."/>
            <person name="van Schaik B.D."/>
            <person name="van Kampen A.H."/>
            <person name="Baas F."/>
            <person name="van de Beek D."/>
            <person name="Pannekoek Y."/>
            <person name="van der Ende A."/>
        </authorList>
    </citation>
    <scope>NUCLEOTIDE SEQUENCE [LARGE SCALE GENOMIC DNA]</scope>
    <source>
        <strain evidence="1 2">H44/76</strain>
    </source>
</reference>
<evidence type="ECO:0000313" key="2">
    <source>
        <dbReference type="Proteomes" id="UP000032707"/>
    </source>
</evidence>
<dbReference type="PATRIC" id="fig|909420.4.peg.2279"/>
<dbReference type="AlphaFoldDB" id="E6MZN8"/>
<organism evidence="1 2">
    <name type="scientific">Neisseria meningitidis serogroup B / serotype 15 (strain H44/76)</name>
    <dbReference type="NCBI Taxonomy" id="909420"/>
    <lineage>
        <taxon>Bacteria</taxon>
        <taxon>Pseudomonadati</taxon>
        <taxon>Pseudomonadota</taxon>
        <taxon>Betaproteobacteria</taxon>
        <taxon>Neisseriales</taxon>
        <taxon>Neisseriaceae</taxon>
        <taxon>Neisseria</taxon>
    </lineage>
</organism>
<comment type="caution">
    <text evidence="1">The sequence shown here is derived from an EMBL/GenBank/DDBJ whole genome shotgun (WGS) entry which is preliminary data.</text>
</comment>
<dbReference type="Proteomes" id="UP000032707">
    <property type="component" value="Unassembled WGS sequence"/>
</dbReference>
<gene>
    <name evidence="1" type="ORF">NMH_2054</name>
</gene>
<dbReference type="EMBL" id="AEQZ01000043">
    <property type="protein sequence ID" value="EFV62917.1"/>
    <property type="molecule type" value="Genomic_DNA"/>
</dbReference>